<evidence type="ECO:0000256" key="1">
    <source>
        <dbReference type="SAM" id="Coils"/>
    </source>
</evidence>
<proteinExistence type="predicted"/>
<evidence type="ECO:0000313" key="3">
    <source>
        <dbReference type="EMBL" id="MBC5622220.1"/>
    </source>
</evidence>
<reference evidence="3 4" key="1">
    <citation type="submission" date="2020-08" db="EMBL/GenBank/DDBJ databases">
        <title>Genome public.</title>
        <authorList>
            <person name="Liu C."/>
            <person name="Sun Q."/>
        </authorList>
    </citation>
    <scope>NUCLEOTIDE SEQUENCE [LARGE SCALE GENOMIC DNA]</scope>
    <source>
        <strain evidence="3 4">NSJ-56</strain>
    </source>
</reference>
<protein>
    <submittedName>
        <fullName evidence="3">Uncharacterized protein</fullName>
    </submittedName>
</protein>
<dbReference type="PROSITE" id="PS51257">
    <property type="entry name" value="PROKAR_LIPOPROTEIN"/>
    <property type="match status" value="1"/>
</dbReference>
<comment type="caution">
    <text evidence="3">The sequence shown here is derived from an EMBL/GenBank/DDBJ whole genome shotgun (WGS) entry which is preliminary data.</text>
</comment>
<evidence type="ECO:0000313" key="4">
    <source>
        <dbReference type="Proteomes" id="UP000646484"/>
    </source>
</evidence>
<dbReference type="RefSeq" id="WP_186976796.1">
    <property type="nucleotide sequence ID" value="NZ_JACOOH010000006.1"/>
</dbReference>
<gene>
    <name evidence="3" type="ORF">H8S64_14045</name>
</gene>
<evidence type="ECO:0000256" key="2">
    <source>
        <dbReference type="SAM" id="SignalP"/>
    </source>
</evidence>
<keyword evidence="4" id="KW-1185">Reference proteome</keyword>
<keyword evidence="1" id="KW-0175">Coiled coil</keyword>
<sequence>MKKLLYALVLLGCSFLYACNDVTVGYLDCANAGYSKDSLEIVRFSNLATEMEGLKTTLDALYSNEELAGLFDQMESLDVELKELEAKMEEMYEQAYALMEEMDIENGAMNPDFDKIAELQAKADEMNNIMENEYLPLQIELEDEIYALMDQIIETCTDMGQDDPFMLEELITERQNQIDKNTPWTTSTIGQILGTEPMRYYLESVRSDRGEEAAKDFASYVQVVGGGRIYVDMQVDSPAGNYWVSLRVENEGHSAVLRDVFKFILKD</sequence>
<feature type="coiled-coil region" evidence="1">
    <location>
        <begin position="67"/>
        <end position="101"/>
    </location>
</feature>
<keyword evidence="2" id="KW-0732">Signal</keyword>
<dbReference type="EMBL" id="JACOOH010000006">
    <property type="protein sequence ID" value="MBC5622220.1"/>
    <property type="molecule type" value="Genomic_DNA"/>
</dbReference>
<organism evidence="3 4">
    <name type="scientific">Butyricimonas hominis</name>
    <dbReference type="NCBI Taxonomy" id="2763032"/>
    <lineage>
        <taxon>Bacteria</taxon>
        <taxon>Pseudomonadati</taxon>
        <taxon>Bacteroidota</taxon>
        <taxon>Bacteroidia</taxon>
        <taxon>Bacteroidales</taxon>
        <taxon>Odoribacteraceae</taxon>
        <taxon>Butyricimonas</taxon>
    </lineage>
</organism>
<feature type="signal peptide" evidence="2">
    <location>
        <begin position="1"/>
        <end position="18"/>
    </location>
</feature>
<name>A0ABR7D2Q1_9BACT</name>
<dbReference type="Proteomes" id="UP000646484">
    <property type="component" value="Unassembled WGS sequence"/>
</dbReference>
<feature type="chain" id="PRO_5047406602" evidence="2">
    <location>
        <begin position="19"/>
        <end position="267"/>
    </location>
</feature>
<accession>A0ABR7D2Q1</accession>